<proteinExistence type="inferred from homology"/>
<feature type="domain" description="ABC transmembrane type-1" evidence="8">
    <location>
        <begin position="70"/>
        <end position="262"/>
    </location>
</feature>
<dbReference type="Pfam" id="PF00528">
    <property type="entry name" value="BPD_transp_1"/>
    <property type="match status" value="1"/>
</dbReference>
<evidence type="ECO:0000313" key="10">
    <source>
        <dbReference type="Proteomes" id="UP000245412"/>
    </source>
</evidence>
<dbReference type="Gene3D" id="1.10.3720.10">
    <property type="entry name" value="MetI-like"/>
    <property type="match status" value="1"/>
</dbReference>
<sequence length="278" mass="30785">MKKRRMSGPGVFLSRGLLAVLLVLCFLPIMIMLNMSVKQHVMIANDFWGLPRSFYWTNYMKAWKFILRPIMNSILVCGISLVLILIVVSLSGFAFGKMDFKGRRVLYMLVLAVMMIPYTLQIIPTYNIVSGMHLLNTYWALIIPYVSGQQIFGIILAESFYRELPVDMFEAARIDGAGEGYSFLHIALPLSKPILATVGITSVVAMYNDYIWPTVAMTGGDEIKTFCQIVFNNAAGKGSNDMGLLAAAFVIGTVPLLIAVSSCMKYYVQGMIVGAVKG</sequence>
<feature type="transmembrane region" description="Helical" evidence="7">
    <location>
        <begin position="12"/>
        <end position="33"/>
    </location>
</feature>
<protein>
    <submittedName>
        <fullName evidence="9">Multiple sugar transport system permease protein/raffinose/stachyose/melibiose transport system permease protein</fullName>
    </submittedName>
</protein>
<keyword evidence="4 7" id="KW-0812">Transmembrane</keyword>
<comment type="subcellular location">
    <subcellularLocation>
        <location evidence="1 7">Cell membrane</location>
        <topology evidence="1 7">Multi-pass membrane protein</topology>
    </subcellularLocation>
</comment>
<evidence type="ECO:0000256" key="1">
    <source>
        <dbReference type="ARBA" id="ARBA00004651"/>
    </source>
</evidence>
<dbReference type="CDD" id="cd06261">
    <property type="entry name" value="TM_PBP2"/>
    <property type="match status" value="1"/>
</dbReference>
<dbReference type="GO" id="GO:0005886">
    <property type="term" value="C:plasma membrane"/>
    <property type="evidence" value="ECO:0007669"/>
    <property type="project" value="UniProtKB-SubCell"/>
</dbReference>
<keyword evidence="10" id="KW-1185">Reference proteome</keyword>
<dbReference type="RefSeq" id="WP_257497422.1">
    <property type="nucleotide sequence ID" value="NZ_JANKBI010000001.1"/>
</dbReference>
<evidence type="ECO:0000259" key="8">
    <source>
        <dbReference type="PROSITE" id="PS50928"/>
    </source>
</evidence>
<reference evidence="9 10" key="1">
    <citation type="submission" date="2018-05" db="EMBL/GenBank/DDBJ databases">
        <authorList>
            <person name="Goeker M."/>
            <person name="Huntemann M."/>
            <person name="Clum A."/>
            <person name="Pillay M."/>
            <person name="Palaniappan K."/>
            <person name="Varghese N."/>
            <person name="Mikhailova N."/>
            <person name="Stamatis D."/>
            <person name="Reddy T."/>
            <person name="Daum C."/>
            <person name="Shapiro N."/>
            <person name="Ivanova N."/>
            <person name="Kyrpides N."/>
            <person name="Woyke T."/>
        </authorList>
    </citation>
    <scope>NUCLEOTIDE SEQUENCE [LARGE SCALE GENOMIC DNA]</scope>
    <source>
        <strain evidence="9 10">DSM 26524</strain>
    </source>
</reference>
<keyword evidence="6 7" id="KW-0472">Membrane</keyword>
<feature type="transmembrane region" description="Helical" evidence="7">
    <location>
        <begin position="70"/>
        <end position="93"/>
    </location>
</feature>
<evidence type="ECO:0000256" key="7">
    <source>
        <dbReference type="RuleBase" id="RU363032"/>
    </source>
</evidence>
<dbReference type="PANTHER" id="PTHR43744:SF8">
    <property type="entry name" value="SN-GLYCEROL-3-PHOSPHATE TRANSPORT SYSTEM PERMEASE PROTEIN UGPE"/>
    <property type="match status" value="1"/>
</dbReference>
<dbReference type="InterPro" id="IPR035906">
    <property type="entry name" value="MetI-like_sf"/>
</dbReference>
<evidence type="ECO:0000256" key="6">
    <source>
        <dbReference type="ARBA" id="ARBA00023136"/>
    </source>
</evidence>
<comment type="caution">
    <text evidence="9">The sequence shown here is derived from an EMBL/GenBank/DDBJ whole genome shotgun (WGS) entry which is preliminary data.</text>
</comment>
<keyword evidence="5 7" id="KW-1133">Transmembrane helix</keyword>
<gene>
    <name evidence="9" type="ORF">C7383_101188</name>
</gene>
<organism evidence="9 10">
    <name type="scientific">Murimonas intestini</name>
    <dbReference type="NCBI Taxonomy" id="1337051"/>
    <lineage>
        <taxon>Bacteria</taxon>
        <taxon>Bacillati</taxon>
        <taxon>Bacillota</taxon>
        <taxon>Clostridia</taxon>
        <taxon>Lachnospirales</taxon>
        <taxon>Lachnospiraceae</taxon>
        <taxon>Murimonas</taxon>
    </lineage>
</organism>
<keyword evidence="2 7" id="KW-0813">Transport</keyword>
<accession>A0AB73T9N5</accession>
<evidence type="ECO:0000256" key="4">
    <source>
        <dbReference type="ARBA" id="ARBA00022692"/>
    </source>
</evidence>
<keyword evidence="9" id="KW-0762">Sugar transport</keyword>
<dbReference type="GO" id="GO:0055085">
    <property type="term" value="P:transmembrane transport"/>
    <property type="evidence" value="ECO:0007669"/>
    <property type="project" value="InterPro"/>
</dbReference>
<dbReference type="AlphaFoldDB" id="A0AB73T9N5"/>
<evidence type="ECO:0000256" key="5">
    <source>
        <dbReference type="ARBA" id="ARBA00022989"/>
    </source>
</evidence>
<feature type="transmembrane region" description="Helical" evidence="7">
    <location>
        <begin position="182"/>
        <end position="207"/>
    </location>
</feature>
<dbReference type="Proteomes" id="UP000245412">
    <property type="component" value="Unassembled WGS sequence"/>
</dbReference>
<dbReference type="PANTHER" id="PTHR43744">
    <property type="entry name" value="ABC TRANSPORTER PERMEASE PROTEIN MG189-RELATED-RELATED"/>
    <property type="match status" value="1"/>
</dbReference>
<comment type="similarity">
    <text evidence="7">Belongs to the binding-protein-dependent transport system permease family.</text>
</comment>
<evidence type="ECO:0000256" key="2">
    <source>
        <dbReference type="ARBA" id="ARBA00022448"/>
    </source>
</evidence>
<dbReference type="InterPro" id="IPR000515">
    <property type="entry name" value="MetI-like"/>
</dbReference>
<dbReference type="PROSITE" id="PS50928">
    <property type="entry name" value="ABC_TM1"/>
    <property type="match status" value="1"/>
</dbReference>
<feature type="transmembrane region" description="Helical" evidence="7">
    <location>
        <begin position="244"/>
        <end position="268"/>
    </location>
</feature>
<dbReference type="SUPFAM" id="SSF161098">
    <property type="entry name" value="MetI-like"/>
    <property type="match status" value="1"/>
</dbReference>
<feature type="transmembrane region" description="Helical" evidence="7">
    <location>
        <begin position="138"/>
        <end position="161"/>
    </location>
</feature>
<dbReference type="EMBL" id="QGGY01000001">
    <property type="protein sequence ID" value="PWJ78819.1"/>
    <property type="molecule type" value="Genomic_DNA"/>
</dbReference>
<feature type="transmembrane region" description="Helical" evidence="7">
    <location>
        <begin position="105"/>
        <end position="126"/>
    </location>
</feature>
<name>A0AB73T9N5_9FIRM</name>
<evidence type="ECO:0000256" key="3">
    <source>
        <dbReference type="ARBA" id="ARBA00022475"/>
    </source>
</evidence>
<evidence type="ECO:0000313" key="9">
    <source>
        <dbReference type="EMBL" id="PWJ78819.1"/>
    </source>
</evidence>
<keyword evidence="3" id="KW-1003">Cell membrane</keyword>